<dbReference type="HOGENOM" id="CLU_044824_1_0_2"/>
<evidence type="ECO:0000313" key="1">
    <source>
        <dbReference type="EMBL" id="AEH61398.1"/>
    </source>
</evidence>
<reference evidence="1 2" key="1">
    <citation type="submission" date="2010-07" db="EMBL/GenBank/DDBJ databases">
        <title>The complete genome of Methanosalsum zhilinae DSM 4017.</title>
        <authorList>
            <consortium name="US DOE Joint Genome Institute (JGI-PGF)"/>
            <person name="Lucas S."/>
            <person name="Copeland A."/>
            <person name="Lapidus A."/>
            <person name="Glavina del Rio T."/>
            <person name="Dalin E."/>
            <person name="Tice H."/>
            <person name="Bruce D."/>
            <person name="Goodwin L."/>
            <person name="Pitluck S."/>
            <person name="Kyrpides N."/>
            <person name="Mavromatis K."/>
            <person name="Ovchinnikova G."/>
            <person name="Daligault H."/>
            <person name="Detter J.C."/>
            <person name="Han C."/>
            <person name="Tapia R."/>
            <person name="Larimer F."/>
            <person name="Land M."/>
            <person name="Hauser L."/>
            <person name="Markowitz V."/>
            <person name="Cheng J.-F."/>
            <person name="Hugenholtz P."/>
            <person name="Woyke T."/>
            <person name="Wu D."/>
            <person name="Spring S."/>
            <person name="Schueler E."/>
            <person name="Brambilla E."/>
            <person name="Klenk H.-P."/>
            <person name="Eisen J.A."/>
        </authorList>
    </citation>
    <scope>NUCLEOTIDE SEQUENCE [LARGE SCALE GENOMIC DNA]</scope>
    <source>
        <strain evidence="2">DSM 4017 / NBRC 107636 / OCM 62 / WeN5</strain>
    </source>
</reference>
<dbReference type="STRING" id="679901.Mzhil_1559"/>
<sequence>MSKFVQIHTLVSYPPSNLNRDDLGRPKTAIMGGTQRLRISSQSLKRAWRTSDIFKEKLDGNIGIRTKSMGVSVFKALTNGFTLKDFLNNGFNSDKVNNPVEESVAKEWAKAIADVFGKIKKENKNNPLAELEIEQLAHFSPEEITSIDELMSQIAQEQKKPSKEDIKKLDLLKQKHTAVDIAMFGRMLASDTMYNTEAAVQVSHAITANKVAVEDDYFTAVDDLNKGEENMGSGHLGENEFGSGLFYTYICVDKDLLESNLGGDKNLVSNSLKALIEAASKVSPTGKQNSFASRSYASYVMVEKGNQQPRSLAVSYLKSITGDDMLKDAIDKLETTKAKMDQVYGPCADEVKTMNVYTGEGNMSELMDFISN</sequence>
<proteinExistence type="predicted"/>
<dbReference type="Proteomes" id="UP000006622">
    <property type="component" value="Chromosome"/>
</dbReference>
<dbReference type="GeneID" id="10823197"/>
<dbReference type="InterPro" id="IPR010148">
    <property type="entry name" value="CRISPR-assoc_prot_CT1975"/>
</dbReference>
<dbReference type="OrthoDB" id="132309at2157"/>
<name>F7XPH3_METZD</name>
<accession>F7XPH3</accession>
<dbReference type="RefSeq" id="WP_013898834.1">
    <property type="nucleotide sequence ID" value="NC_015676.1"/>
</dbReference>
<protein>
    <submittedName>
        <fullName evidence="1">CRISPR-associated protein, Cse4 family</fullName>
    </submittedName>
</protein>
<dbReference type="EMBL" id="CP002101">
    <property type="protein sequence ID" value="AEH61398.1"/>
    <property type="molecule type" value="Genomic_DNA"/>
</dbReference>
<dbReference type="AlphaFoldDB" id="F7XPH3"/>
<keyword evidence="2" id="KW-1185">Reference proteome</keyword>
<organism evidence="1 2">
    <name type="scientific">Methanosalsum zhilinae (strain DSM 4017 / NBRC 107636 / OCM 62 / WeN5)</name>
    <name type="common">Methanohalophilus zhilinae</name>
    <dbReference type="NCBI Taxonomy" id="679901"/>
    <lineage>
        <taxon>Archaea</taxon>
        <taxon>Methanobacteriati</taxon>
        <taxon>Methanobacteriota</taxon>
        <taxon>Stenosarchaea group</taxon>
        <taxon>Methanomicrobia</taxon>
        <taxon>Methanosarcinales</taxon>
        <taxon>Methanosarcinaceae</taxon>
        <taxon>Methanosalsum</taxon>
    </lineage>
</organism>
<dbReference type="Pfam" id="PF09344">
    <property type="entry name" value="Cas_CT1975"/>
    <property type="match status" value="1"/>
</dbReference>
<evidence type="ECO:0000313" key="2">
    <source>
        <dbReference type="Proteomes" id="UP000006622"/>
    </source>
</evidence>
<dbReference type="KEGG" id="mzh:Mzhil_1559"/>
<dbReference type="NCBIfam" id="TIGR01869">
    <property type="entry name" value="casC_Cse4"/>
    <property type="match status" value="1"/>
</dbReference>
<gene>
    <name evidence="1" type="ordered locus">Mzhil_1559</name>
</gene>